<reference evidence="2" key="1">
    <citation type="journal article" date="2019" name="Int. J. Syst. Evol. Microbiol.">
        <title>The Global Catalogue of Microorganisms (GCM) 10K type strain sequencing project: providing services to taxonomists for standard genome sequencing and annotation.</title>
        <authorList>
            <consortium name="The Broad Institute Genomics Platform"/>
            <consortium name="The Broad Institute Genome Sequencing Center for Infectious Disease"/>
            <person name="Wu L."/>
            <person name="Ma J."/>
        </authorList>
    </citation>
    <scope>NUCLEOTIDE SEQUENCE [LARGE SCALE GENOMIC DNA]</scope>
    <source>
        <strain evidence="2">KCTC 62192</strain>
    </source>
</reference>
<evidence type="ECO:0000313" key="1">
    <source>
        <dbReference type="EMBL" id="MFC2966813.1"/>
    </source>
</evidence>
<protein>
    <submittedName>
        <fullName evidence="1">Uncharacterized protein</fullName>
    </submittedName>
</protein>
<name>A0ABV7ACT6_9RHOB</name>
<gene>
    <name evidence="1" type="ORF">ACFOES_01785</name>
</gene>
<comment type="caution">
    <text evidence="1">The sequence shown here is derived from an EMBL/GenBank/DDBJ whole genome shotgun (WGS) entry which is preliminary data.</text>
</comment>
<dbReference type="Proteomes" id="UP001595443">
    <property type="component" value="Unassembled WGS sequence"/>
</dbReference>
<keyword evidence="2" id="KW-1185">Reference proteome</keyword>
<sequence>MHLREISSQTANRVTRNPMEPLRVFISDHLDGLRNAACLLAGARGGRLVDTIMDRLRDGARISRCTWLALRDLLGILTLEHVHDESRPEAGYFARIDPSDPVVDEICLLTDGLRAALENALETQPEAMRLLAVA</sequence>
<dbReference type="EMBL" id="JBHRSK010000002">
    <property type="protein sequence ID" value="MFC2966813.1"/>
    <property type="molecule type" value="Genomic_DNA"/>
</dbReference>
<proteinExistence type="predicted"/>
<evidence type="ECO:0000313" key="2">
    <source>
        <dbReference type="Proteomes" id="UP001595443"/>
    </source>
</evidence>
<dbReference type="RefSeq" id="WP_377831438.1">
    <property type="nucleotide sequence ID" value="NZ_JBHRSK010000002.1"/>
</dbReference>
<accession>A0ABV7ACT6</accession>
<organism evidence="1 2">
    <name type="scientific">Acidimangrovimonas pyrenivorans</name>
    <dbReference type="NCBI Taxonomy" id="2030798"/>
    <lineage>
        <taxon>Bacteria</taxon>
        <taxon>Pseudomonadati</taxon>
        <taxon>Pseudomonadota</taxon>
        <taxon>Alphaproteobacteria</taxon>
        <taxon>Rhodobacterales</taxon>
        <taxon>Paracoccaceae</taxon>
        <taxon>Acidimangrovimonas</taxon>
    </lineage>
</organism>